<dbReference type="AlphaFoldDB" id="A0A370U9D7"/>
<proteinExistence type="predicted"/>
<gene>
    <name evidence="2" type="ORF">DN730_08160</name>
</gene>
<name>A0A370U9D7_9GAMM</name>
<evidence type="ECO:0000313" key="2">
    <source>
        <dbReference type="EMBL" id="RDL44368.1"/>
    </source>
</evidence>
<comment type="caution">
    <text evidence="2">The sequence shown here is derived from an EMBL/GenBank/DDBJ whole genome shotgun (WGS) entry which is preliminary data.</text>
</comment>
<reference evidence="2 3" key="1">
    <citation type="submission" date="2018-06" db="EMBL/GenBank/DDBJ databases">
        <title>Marinomonas sp. YLB-05 draft genome sequence.</title>
        <authorList>
            <person name="Yu L."/>
            <person name="Tang X."/>
        </authorList>
    </citation>
    <scope>NUCLEOTIDE SEQUENCE [LARGE SCALE GENOMIC DNA]</scope>
    <source>
        <strain evidence="2 3">YLB-05</strain>
    </source>
</reference>
<protein>
    <submittedName>
        <fullName evidence="2">Uncharacterized protein</fullName>
    </submittedName>
</protein>
<sequence length="386" mass="43707">MSIGLGYVAKGLMQGRQQNINDSLRRNEEERRQMSFGLQQRIGEADAKVKEHNSSDHNLGLLDRRNTANTEQAEAQARTANFQSSDGYLDTLYRGVEAGVTGKQLNNQYAQQGIDLRGEQLTPEAKALRQKEQNFKASELERREAIGKMDLRIKQRNEELLQLTHLNDKARAQQERQKLTDIDAYETINRLRQGDKSNAIRLFNELDSNGIYDATDLSFDDAGNLYIARRDNEDIIYPAEAIKGIEQRIQAEIERTSAKKAPKVYKEKVFNEAGVEVGEKAYVLQHDPATNKQYKQYIEEKPQQQAQVDANEEIQVALEMVRDGELSAEMFEKWYGIKPPSDASQGANTEFADDYIPPDTNTTTTVDKPKGLGLLQSGIKPRPLAR</sequence>
<evidence type="ECO:0000313" key="3">
    <source>
        <dbReference type="Proteomes" id="UP000254326"/>
    </source>
</evidence>
<accession>A0A370U9D7</accession>
<organism evidence="2 3">
    <name type="scientific">Marinomonas piezotolerans</name>
    <dbReference type="NCBI Taxonomy" id="2213058"/>
    <lineage>
        <taxon>Bacteria</taxon>
        <taxon>Pseudomonadati</taxon>
        <taxon>Pseudomonadota</taxon>
        <taxon>Gammaproteobacteria</taxon>
        <taxon>Oceanospirillales</taxon>
        <taxon>Oceanospirillaceae</taxon>
        <taxon>Marinomonas</taxon>
    </lineage>
</organism>
<keyword evidence="3" id="KW-1185">Reference proteome</keyword>
<evidence type="ECO:0000256" key="1">
    <source>
        <dbReference type="SAM" id="MobiDB-lite"/>
    </source>
</evidence>
<dbReference type="EMBL" id="QKRA01000003">
    <property type="protein sequence ID" value="RDL44368.1"/>
    <property type="molecule type" value="Genomic_DNA"/>
</dbReference>
<dbReference type="Proteomes" id="UP000254326">
    <property type="component" value="Unassembled WGS sequence"/>
</dbReference>
<dbReference type="RefSeq" id="WP_115467631.1">
    <property type="nucleotide sequence ID" value="NZ_QKRA01000003.1"/>
</dbReference>
<dbReference type="OrthoDB" id="9899332at2"/>
<feature type="region of interest" description="Disordered" evidence="1">
    <location>
        <begin position="352"/>
        <end position="386"/>
    </location>
</feature>